<comment type="caution">
    <text evidence="2">The sequence shown here is derived from an EMBL/GenBank/DDBJ whole genome shotgun (WGS) entry which is preliminary data.</text>
</comment>
<dbReference type="AlphaFoldDB" id="A0AB72WZ30"/>
<feature type="region of interest" description="Disordered" evidence="1">
    <location>
        <begin position="1"/>
        <end position="21"/>
    </location>
</feature>
<accession>A0AB72WZ30</accession>
<feature type="compositionally biased region" description="Basic residues" evidence="1">
    <location>
        <begin position="11"/>
        <end position="21"/>
    </location>
</feature>
<name>A0AB72WZ30_9RALS</name>
<dbReference type="RefSeq" id="WP_316899089.1">
    <property type="nucleotide sequence ID" value="NZ_CATWHI010000002.1"/>
</dbReference>
<evidence type="ECO:0000313" key="2">
    <source>
        <dbReference type="EMBL" id="CAJ0738285.1"/>
    </source>
</evidence>
<proteinExistence type="predicted"/>
<keyword evidence="3" id="KW-1185">Reference proteome</keyword>
<evidence type="ECO:0000313" key="3">
    <source>
        <dbReference type="Proteomes" id="UP001189225"/>
    </source>
</evidence>
<dbReference type="Proteomes" id="UP001189225">
    <property type="component" value="Unassembled WGS sequence"/>
</dbReference>
<gene>
    <name evidence="2" type="ORF">R16034_01034</name>
</gene>
<evidence type="ECO:0000256" key="1">
    <source>
        <dbReference type="SAM" id="MobiDB-lite"/>
    </source>
</evidence>
<organism evidence="2 3">
    <name type="scientific">Ralstonia edaphi</name>
    <dbReference type="NCBI Taxonomy" id="3058599"/>
    <lineage>
        <taxon>Bacteria</taxon>
        <taxon>Pseudomonadati</taxon>
        <taxon>Pseudomonadota</taxon>
        <taxon>Betaproteobacteria</taxon>
        <taxon>Burkholderiales</taxon>
        <taxon>Burkholderiaceae</taxon>
        <taxon>Ralstonia</taxon>
    </lineage>
</organism>
<protein>
    <submittedName>
        <fullName evidence="2">Uncharacterized protein</fullName>
    </submittedName>
</protein>
<reference evidence="2 3" key="1">
    <citation type="submission" date="2023-07" db="EMBL/GenBank/DDBJ databases">
        <authorList>
            <person name="Peeters C."/>
        </authorList>
    </citation>
    <scope>NUCLEOTIDE SEQUENCE [LARGE SCALE GENOMIC DNA]</scope>
    <source>
        <strain evidence="2 3">R-16034</strain>
    </source>
</reference>
<dbReference type="EMBL" id="CATWHI010000002">
    <property type="protein sequence ID" value="CAJ0738285.1"/>
    <property type="molecule type" value="Genomic_DNA"/>
</dbReference>
<sequence length="207" mass="23895">MAQVNQPNLRNRVKPRNAAKSSYRGRRTLYIFDSPRNRQRFQVYGQLCFAHCILAEGDPTIRHYLPSKPPDEPGKGPYRQTVLVERYDGRWERWHFEKRHADDCAGDAKIVQKTEDQIRRSKFLLMNWMALCADRNRVQGESLARELGALMRTMDGCARLTVQQAIRIEGTDPALMLGVIAMQFAEGLLCCDLEHAPYCLTSEIWQP</sequence>